<evidence type="ECO:0000313" key="1">
    <source>
        <dbReference type="EMBL" id="SVC68841.1"/>
    </source>
</evidence>
<name>A0A382PAD3_9ZZZZ</name>
<protein>
    <submittedName>
        <fullName evidence="1">Uncharacterized protein</fullName>
    </submittedName>
</protein>
<organism evidence="1">
    <name type="scientific">marine metagenome</name>
    <dbReference type="NCBI Taxonomy" id="408172"/>
    <lineage>
        <taxon>unclassified sequences</taxon>
        <taxon>metagenomes</taxon>
        <taxon>ecological metagenomes</taxon>
    </lineage>
</organism>
<proteinExistence type="predicted"/>
<dbReference type="AlphaFoldDB" id="A0A382PAD3"/>
<reference evidence="1" key="1">
    <citation type="submission" date="2018-05" db="EMBL/GenBank/DDBJ databases">
        <authorList>
            <person name="Lanie J.A."/>
            <person name="Ng W.-L."/>
            <person name="Kazmierczak K.M."/>
            <person name="Andrzejewski T.M."/>
            <person name="Davidsen T.M."/>
            <person name="Wayne K.J."/>
            <person name="Tettelin H."/>
            <person name="Glass J.I."/>
            <person name="Rusch D."/>
            <person name="Podicherti R."/>
            <person name="Tsui H.-C.T."/>
            <person name="Winkler M.E."/>
        </authorList>
    </citation>
    <scope>NUCLEOTIDE SEQUENCE</scope>
</reference>
<accession>A0A382PAD3</accession>
<dbReference type="EMBL" id="UINC01105134">
    <property type="protein sequence ID" value="SVC68841.1"/>
    <property type="molecule type" value="Genomic_DNA"/>
</dbReference>
<sequence length="34" mass="4069">MDNRHNIWGYSSAGRVYAWHQNTLSSKYKLKRTV</sequence>
<gene>
    <name evidence="1" type="ORF">METZ01_LOCUS321695</name>
</gene>